<proteinExistence type="predicted"/>
<evidence type="ECO:0000313" key="1">
    <source>
        <dbReference type="EMBL" id="KAJ7634605.1"/>
    </source>
</evidence>
<dbReference type="EMBL" id="JARKIF010000007">
    <property type="protein sequence ID" value="KAJ7634605.1"/>
    <property type="molecule type" value="Genomic_DNA"/>
</dbReference>
<dbReference type="Proteomes" id="UP001221142">
    <property type="component" value="Unassembled WGS sequence"/>
</dbReference>
<reference evidence="1" key="1">
    <citation type="submission" date="2023-03" db="EMBL/GenBank/DDBJ databases">
        <title>Massive genome expansion in bonnet fungi (Mycena s.s.) driven by repeated elements and novel gene families across ecological guilds.</title>
        <authorList>
            <consortium name="Lawrence Berkeley National Laboratory"/>
            <person name="Harder C.B."/>
            <person name="Miyauchi S."/>
            <person name="Viragh M."/>
            <person name="Kuo A."/>
            <person name="Thoen E."/>
            <person name="Andreopoulos B."/>
            <person name="Lu D."/>
            <person name="Skrede I."/>
            <person name="Drula E."/>
            <person name="Henrissat B."/>
            <person name="Morin E."/>
            <person name="Kohler A."/>
            <person name="Barry K."/>
            <person name="LaButti K."/>
            <person name="Morin E."/>
            <person name="Salamov A."/>
            <person name="Lipzen A."/>
            <person name="Mereny Z."/>
            <person name="Hegedus B."/>
            <person name="Baldrian P."/>
            <person name="Stursova M."/>
            <person name="Weitz H."/>
            <person name="Taylor A."/>
            <person name="Grigoriev I.V."/>
            <person name="Nagy L.G."/>
            <person name="Martin F."/>
            <person name="Kauserud H."/>
        </authorList>
    </citation>
    <scope>NUCLEOTIDE SEQUENCE</scope>
    <source>
        <strain evidence="1">9284</strain>
    </source>
</reference>
<gene>
    <name evidence="1" type="ORF">FB45DRAFT_789849</name>
</gene>
<comment type="caution">
    <text evidence="1">The sequence shown here is derived from an EMBL/GenBank/DDBJ whole genome shotgun (WGS) entry which is preliminary data.</text>
</comment>
<accession>A0AAD7C0H7</accession>
<organism evidence="1 2">
    <name type="scientific">Roridomyces roridus</name>
    <dbReference type="NCBI Taxonomy" id="1738132"/>
    <lineage>
        <taxon>Eukaryota</taxon>
        <taxon>Fungi</taxon>
        <taxon>Dikarya</taxon>
        <taxon>Basidiomycota</taxon>
        <taxon>Agaricomycotina</taxon>
        <taxon>Agaricomycetes</taxon>
        <taxon>Agaricomycetidae</taxon>
        <taxon>Agaricales</taxon>
        <taxon>Marasmiineae</taxon>
        <taxon>Mycenaceae</taxon>
        <taxon>Roridomyces</taxon>
    </lineage>
</organism>
<dbReference type="Gene3D" id="3.80.10.10">
    <property type="entry name" value="Ribonuclease Inhibitor"/>
    <property type="match status" value="1"/>
</dbReference>
<name>A0AAD7C0H7_9AGAR</name>
<evidence type="ECO:0000313" key="2">
    <source>
        <dbReference type="Proteomes" id="UP001221142"/>
    </source>
</evidence>
<protein>
    <recommendedName>
        <fullName evidence="3">F-box domain-containing protein</fullName>
    </recommendedName>
</protein>
<dbReference type="AlphaFoldDB" id="A0AAD7C0H7"/>
<evidence type="ECO:0008006" key="3">
    <source>
        <dbReference type="Google" id="ProtNLM"/>
    </source>
</evidence>
<keyword evidence="2" id="KW-1185">Reference proteome</keyword>
<dbReference type="InterPro" id="IPR032675">
    <property type="entry name" value="LRR_dom_sf"/>
</dbReference>
<sequence>MDSPFAAKLGTNYCPTAEEAVEIQAFLAQPLRQMKSLDRKIAELQHALNKLLEEREGLGSIVQSHEALLSSIRRMPADMMQEIFLACLPTHRNCVMDAREAPLLLGRICSAWRALSLATPRLWASLHIVDRGEPPQQVESQPDSDIEYVPWPVAPQEPRAALVEDAVREWLERAGHCPLSISLQYDLELGYPPSQSIIQTIFSLASRWRHIRFAATAPAFQELAQLNAADVPELQSVGLQYKAGWGSPGFTWDTLSFIAGARIKAVTVHGAGPGLLELPVEWTRLTVLSNLPFPDEDLTRTGDYSRLEIEAGLLAMSRCPQLRSLSFVLTSHFDITSVGQLPFVDHHLLQTLHLSGGGTALSTLLERISVPQLKGLELVTAMGDSWGSTPRRDSFSEPSLIRFLATVPLLESLSLTTGIIDSSSLPEILLHLPRSLRHLHINADKAHASMYYAADSPVDFLASLVVPGSTIPLLLLRDFDIAIAGEEAISDETLLQFITARASTLKRVKICFERAMDCDIRETLSPLIENGLDFAVTYTPPNIHKYSPWTGLPDVVL</sequence>